<dbReference type="EMBL" id="JAQQWM010000009">
    <property type="protein sequence ID" value="KAK8047718.1"/>
    <property type="molecule type" value="Genomic_DNA"/>
</dbReference>
<reference evidence="1 2" key="1">
    <citation type="submission" date="2023-01" db="EMBL/GenBank/DDBJ databases">
        <title>Analysis of 21 Apiospora genomes using comparative genomics revels a genus with tremendous synthesis potential of carbohydrate active enzymes and secondary metabolites.</title>
        <authorList>
            <person name="Sorensen T."/>
        </authorList>
    </citation>
    <scope>NUCLEOTIDE SEQUENCE [LARGE SCALE GENOMIC DNA]</scope>
    <source>
        <strain evidence="1 2">CBS 83171</strain>
    </source>
</reference>
<dbReference type="Proteomes" id="UP001446871">
    <property type="component" value="Unassembled WGS sequence"/>
</dbReference>
<evidence type="ECO:0000313" key="1">
    <source>
        <dbReference type="EMBL" id="KAK8047718.1"/>
    </source>
</evidence>
<evidence type="ECO:0008006" key="3">
    <source>
        <dbReference type="Google" id="ProtNLM"/>
    </source>
</evidence>
<name>A0ABR1TPX9_9PEZI</name>
<keyword evidence="2" id="KW-1185">Reference proteome</keyword>
<dbReference type="PANTHER" id="PTHR37015:SF1">
    <property type="entry name" value="REVERSE TRANSCRIPTASE DOMAIN-CONTAINING PROTEIN"/>
    <property type="match status" value="1"/>
</dbReference>
<evidence type="ECO:0000313" key="2">
    <source>
        <dbReference type="Proteomes" id="UP001446871"/>
    </source>
</evidence>
<sequence>MPPPVSVLSRTLQSISVTKIREIEKERARYEESKRNVLAKADRFPEDPRNRIATLLYGVWEHCPDIMWVNQVKNINHWLQQARYDASVPAEMFKTWEELLRSKLEVQSRKLGLAYLYTRLVTEWMNPIAPMSQEASVSTADDDSFEYVDRQKERLQELCDKFERVVFTPLETDELMIDMFMSDLFDGDEVVKSLQGLRGRLQKRGDAILNENSPFDSTTLKWCLRGLLAEDLLSDEKQATLRDFLNNEEALKEIGDVLNMRYADFDAWQWQAGDDGIPVLPRQQLNGKYRIWMDEDVLQAIFVEYVGIRCCTMTRDCLTNFVQDAPGWKWTQEPAPDKTEQLRREYYVNKRESAYNYENVNALRKGRYTTSFLLSQLPESVDSLGRGSYGTVPDNDETARAPSQNIKQALLRVLATEALLNQAQHGEAVVVQSDLQWYATGLPHSTIFAVMRFFGFSDKLINFYKKVLEAPLNISPAADGAEPKGPKTRRRGVPMAHATEKFIGELVLFVLDMVVNQESGLLLYRLHDDLFLAGKPADCAKAWTAMQGFAEVMGLQYNAHKTGSVYLVDEEKARDPAIESILPKGPVEIGHLLLDPQSGEWIIDQEQVNVHIAQLGKQLAACDSILSWVQTYNSCIGRFFSHTFGEPAVCFGTKHIDSVLETYQRMQASLFSPSSGHDSALPEAAEPGNVVQYLKAKMKERFGITDIPNAFIFLPSKLGGLGVRNPIVSLQMFRDKLEKAGSPQAVIKKWLADEEEEYAAARKAFYEAETVDDRLRRLRRFYSDEADYAKAADAVRAALSEEEEELGTFFSYEEYGRRRGATSSLLKGCYKQLCETPGMVEPSLDRDVMLDLDKLGLYRNHFPAAAETRWALQMFADELRGSYGGLRLIEEKYLTLGVLSMMKNKAVRWNMVL</sequence>
<dbReference type="PANTHER" id="PTHR37015">
    <property type="entry name" value="REVERSE TRANSCRIPTASE DOMAIN-CONTAINING PROTEIN"/>
    <property type="match status" value="1"/>
</dbReference>
<accession>A0ABR1TPX9</accession>
<comment type="caution">
    <text evidence="1">The sequence shown here is derived from an EMBL/GenBank/DDBJ whole genome shotgun (WGS) entry which is preliminary data.</text>
</comment>
<protein>
    <recommendedName>
        <fullName evidence="3">Reverse transcriptase domain-containing protein</fullName>
    </recommendedName>
</protein>
<gene>
    <name evidence="1" type="ORF">PG996_015782</name>
</gene>
<proteinExistence type="predicted"/>
<organism evidence="1 2">
    <name type="scientific">Apiospora saccharicola</name>
    <dbReference type="NCBI Taxonomy" id="335842"/>
    <lineage>
        <taxon>Eukaryota</taxon>
        <taxon>Fungi</taxon>
        <taxon>Dikarya</taxon>
        <taxon>Ascomycota</taxon>
        <taxon>Pezizomycotina</taxon>
        <taxon>Sordariomycetes</taxon>
        <taxon>Xylariomycetidae</taxon>
        <taxon>Amphisphaeriales</taxon>
        <taxon>Apiosporaceae</taxon>
        <taxon>Apiospora</taxon>
    </lineage>
</organism>